<comment type="caution">
    <text evidence="3">The sequence shown here is derived from an EMBL/GenBank/DDBJ whole genome shotgun (WGS) entry which is preliminary data.</text>
</comment>
<evidence type="ECO:0000313" key="4">
    <source>
        <dbReference type="Proteomes" id="UP000644699"/>
    </source>
</evidence>
<feature type="compositionally biased region" description="Basic and acidic residues" evidence="1">
    <location>
        <begin position="53"/>
        <end position="64"/>
    </location>
</feature>
<organism evidence="3 4">
    <name type="scientific">Aureimonas endophytica</name>
    <dbReference type="NCBI Taxonomy" id="2027858"/>
    <lineage>
        <taxon>Bacteria</taxon>
        <taxon>Pseudomonadati</taxon>
        <taxon>Pseudomonadota</taxon>
        <taxon>Alphaproteobacteria</taxon>
        <taxon>Hyphomicrobiales</taxon>
        <taxon>Aurantimonadaceae</taxon>
        <taxon>Aureimonas</taxon>
    </lineage>
</organism>
<name>A0A917E199_9HYPH</name>
<gene>
    <name evidence="3" type="ORF">GCM10011390_04500</name>
</gene>
<evidence type="ECO:0000313" key="3">
    <source>
        <dbReference type="EMBL" id="GGD88839.1"/>
    </source>
</evidence>
<evidence type="ECO:0008006" key="5">
    <source>
        <dbReference type="Google" id="ProtNLM"/>
    </source>
</evidence>
<sequence length="90" mass="10413">MRPLMIALALAMAGTGLTACETAGVNEGPVEYATRPDYRDVYRRPPPPPVRYDTYRRYDDRDAYYDAPPPPPPPRRYYRPYDGYSPYDAY</sequence>
<evidence type="ECO:0000256" key="2">
    <source>
        <dbReference type="SAM" id="SignalP"/>
    </source>
</evidence>
<dbReference type="RefSeq" id="WP_188906590.1">
    <property type="nucleotide sequence ID" value="NZ_BMIQ01000001.1"/>
</dbReference>
<accession>A0A917E199</accession>
<feature type="signal peptide" evidence="2">
    <location>
        <begin position="1"/>
        <end position="19"/>
    </location>
</feature>
<dbReference type="Proteomes" id="UP000644699">
    <property type="component" value="Unassembled WGS sequence"/>
</dbReference>
<feature type="region of interest" description="Disordered" evidence="1">
    <location>
        <begin position="35"/>
        <end position="90"/>
    </location>
</feature>
<dbReference type="AlphaFoldDB" id="A0A917E199"/>
<dbReference type="EMBL" id="BMIQ01000001">
    <property type="protein sequence ID" value="GGD88839.1"/>
    <property type="molecule type" value="Genomic_DNA"/>
</dbReference>
<keyword evidence="2" id="KW-0732">Signal</keyword>
<reference evidence="3" key="1">
    <citation type="journal article" date="2014" name="Int. J. Syst. Evol. Microbiol.">
        <title>Complete genome sequence of Corynebacterium casei LMG S-19264T (=DSM 44701T), isolated from a smear-ripened cheese.</title>
        <authorList>
            <consortium name="US DOE Joint Genome Institute (JGI-PGF)"/>
            <person name="Walter F."/>
            <person name="Albersmeier A."/>
            <person name="Kalinowski J."/>
            <person name="Ruckert C."/>
        </authorList>
    </citation>
    <scope>NUCLEOTIDE SEQUENCE</scope>
    <source>
        <strain evidence="3">CGMCC 1.15367</strain>
    </source>
</reference>
<protein>
    <recommendedName>
        <fullName evidence="5">PXPV repeat-containing protein</fullName>
    </recommendedName>
</protein>
<proteinExistence type="predicted"/>
<reference evidence="3" key="2">
    <citation type="submission" date="2020-09" db="EMBL/GenBank/DDBJ databases">
        <authorList>
            <person name="Sun Q."/>
            <person name="Zhou Y."/>
        </authorList>
    </citation>
    <scope>NUCLEOTIDE SEQUENCE</scope>
    <source>
        <strain evidence="3">CGMCC 1.15367</strain>
    </source>
</reference>
<feature type="chain" id="PRO_5038013007" description="PXPV repeat-containing protein" evidence="2">
    <location>
        <begin position="20"/>
        <end position="90"/>
    </location>
</feature>
<dbReference type="PROSITE" id="PS51257">
    <property type="entry name" value="PROKAR_LIPOPROTEIN"/>
    <property type="match status" value="1"/>
</dbReference>
<keyword evidence="4" id="KW-1185">Reference proteome</keyword>
<evidence type="ECO:0000256" key="1">
    <source>
        <dbReference type="SAM" id="MobiDB-lite"/>
    </source>
</evidence>